<comment type="caution">
    <text evidence="3">The sequence shown here is derived from an EMBL/GenBank/DDBJ whole genome shotgun (WGS) entry which is preliminary data.</text>
</comment>
<dbReference type="Pfam" id="PF03061">
    <property type="entry name" value="4HBT"/>
    <property type="match status" value="1"/>
</dbReference>
<feature type="compositionally biased region" description="Polar residues" evidence="1">
    <location>
        <begin position="1"/>
        <end position="10"/>
    </location>
</feature>
<feature type="region of interest" description="Disordered" evidence="1">
    <location>
        <begin position="1"/>
        <end position="29"/>
    </location>
</feature>
<accession>W9XKE1</accession>
<dbReference type="eggNOG" id="KOG4781">
    <property type="taxonomic scope" value="Eukaryota"/>
</dbReference>
<protein>
    <recommendedName>
        <fullName evidence="2">Thioesterase domain-containing protein</fullName>
    </recommendedName>
</protein>
<dbReference type="HOGENOM" id="CLU_052827_2_1_1"/>
<dbReference type="PANTHER" id="PTHR47260">
    <property type="entry name" value="UPF0644 PROTEIN PB2B4.06"/>
    <property type="match status" value="1"/>
</dbReference>
<reference evidence="3 4" key="1">
    <citation type="submission" date="2013-03" db="EMBL/GenBank/DDBJ databases">
        <title>The Genome Sequence of Capronia epimyces CBS 606.96.</title>
        <authorList>
            <consortium name="The Broad Institute Genomics Platform"/>
            <person name="Cuomo C."/>
            <person name="de Hoog S."/>
            <person name="Gorbushina A."/>
            <person name="Walker B."/>
            <person name="Young S.K."/>
            <person name="Zeng Q."/>
            <person name="Gargeya S."/>
            <person name="Fitzgerald M."/>
            <person name="Haas B."/>
            <person name="Abouelleil A."/>
            <person name="Allen A.W."/>
            <person name="Alvarado L."/>
            <person name="Arachchi H.M."/>
            <person name="Berlin A.M."/>
            <person name="Chapman S.B."/>
            <person name="Gainer-Dewar J."/>
            <person name="Goldberg J."/>
            <person name="Griggs A."/>
            <person name="Gujja S."/>
            <person name="Hansen M."/>
            <person name="Howarth C."/>
            <person name="Imamovic A."/>
            <person name="Ireland A."/>
            <person name="Larimer J."/>
            <person name="McCowan C."/>
            <person name="Murphy C."/>
            <person name="Pearson M."/>
            <person name="Poon T.W."/>
            <person name="Priest M."/>
            <person name="Roberts A."/>
            <person name="Saif S."/>
            <person name="Shea T."/>
            <person name="Sisk P."/>
            <person name="Sykes S."/>
            <person name="Wortman J."/>
            <person name="Nusbaum C."/>
            <person name="Birren B."/>
        </authorList>
    </citation>
    <scope>NUCLEOTIDE SEQUENCE [LARGE SCALE GENOMIC DNA]</scope>
    <source>
        <strain evidence="3 4">CBS 606.96</strain>
    </source>
</reference>
<name>W9XKE1_9EURO</name>
<gene>
    <name evidence="3" type="ORF">A1O3_08974</name>
</gene>
<dbReference type="InterPro" id="IPR006683">
    <property type="entry name" value="Thioestr_dom"/>
</dbReference>
<dbReference type="SUPFAM" id="SSF54637">
    <property type="entry name" value="Thioesterase/thiol ester dehydrase-isomerase"/>
    <property type="match status" value="1"/>
</dbReference>
<dbReference type="Gene3D" id="3.10.129.10">
    <property type="entry name" value="Hotdog Thioesterase"/>
    <property type="match status" value="1"/>
</dbReference>
<proteinExistence type="predicted"/>
<dbReference type="PANTHER" id="PTHR47260:SF7">
    <property type="entry name" value="THIOESTERASE FAMILY PROTEIN (AFU_ORTHOLOGUE AFUA_1G10800)"/>
    <property type="match status" value="1"/>
</dbReference>
<keyword evidence="4" id="KW-1185">Reference proteome</keyword>
<feature type="domain" description="Thioesterase" evidence="2">
    <location>
        <begin position="117"/>
        <end position="182"/>
    </location>
</feature>
<dbReference type="Proteomes" id="UP000019478">
    <property type="component" value="Unassembled WGS sequence"/>
</dbReference>
<dbReference type="EMBL" id="AMGY01000009">
    <property type="protein sequence ID" value="EXJ77815.1"/>
    <property type="molecule type" value="Genomic_DNA"/>
</dbReference>
<dbReference type="CDD" id="cd03443">
    <property type="entry name" value="PaaI_thioesterase"/>
    <property type="match status" value="1"/>
</dbReference>
<dbReference type="RefSeq" id="XP_007737260.1">
    <property type="nucleotide sequence ID" value="XM_007739070.1"/>
</dbReference>
<dbReference type="AlphaFoldDB" id="W9XKE1"/>
<dbReference type="GeneID" id="19173060"/>
<evidence type="ECO:0000259" key="2">
    <source>
        <dbReference type="Pfam" id="PF03061"/>
    </source>
</evidence>
<sequence>MGSSPNQNQEEPVATQAPPSLAPSLQKTEEEVVEGRLQAAVVKSVTRQKFEAENKNMATRTRTLLKVSASALPSHLTASTLSGPSRISVPPIVLIDETAGSLLAFYHLGPQLSGHVGLVHGGFLAVLLDECMGRACFGRLPERIGVTVNLSMNYKKPVRVDSVVAVRAVTDRIDGRKAWVQASIILIEEDEEGKGIENSHIEEEKDVAVEATALFIQPRWAASMEPVV</sequence>
<organism evidence="3 4">
    <name type="scientific">Capronia epimyces CBS 606.96</name>
    <dbReference type="NCBI Taxonomy" id="1182542"/>
    <lineage>
        <taxon>Eukaryota</taxon>
        <taxon>Fungi</taxon>
        <taxon>Dikarya</taxon>
        <taxon>Ascomycota</taxon>
        <taxon>Pezizomycotina</taxon>
        <taxon>Eurotiomycetes</taxon>
        <taxon>Chaetothyriomycetidae</taxon>
        <taxon>Chaetothyriales</taxon>
        <taxon>Herpotrichiellaceae</taxon>
        <taxon>Capronia</taxon>
    </lineage>
</organism>
<evidence type="ECO:0000313" key="4">
    <source>
        <dbReference type="Proteomes" id="UP000019478"/>
    </source>
</evidence>
<evidence type="ECO:0000256" key="1">
    <source>
        <dbReference type="SAM" id="MobiDB-lite"/>
    </source>
</evidence>
<dbReference type="InterPro" id="IPR029069">
    <property type="entry name" value="HotDog_dom_sf"/>
</dbReference>
<dbReference type="InterPro" id="IPR052061">
    <property type="entry name" value="PTE-AB_protein"/>
</dbReference>
<dbReference type="OrthoDB" id="506431at2759"/>
<evidence type="ECO:0000313" key="3">
    <source>
        <dbReference type="EMBL" id="EXJ77815.1"/>
    </source>
</evidence>